<reference evidence="9" key="1">
    <citation type="submission" date="2013-03" db="EMBL/GenBank/DDBJ databases">
        <title>Genome sequence of Chthonomonas calidirosea, the first sequenced genome from the Armatimonadetes phylum (formally candidate division OP10).</title>
        <authorList>
            <person name="Lee K.C.Y."/>
            <person name="Morgan X.C."/>
            <person name="Dunfield P.F."/>
            <person name="Tamas I."/>
            <person name="Houghton K.M."/>
            <person name="Vyssotski M."/>
            <person name="Ryan J.L.J."/>
            <person name="Lagutin K."/>
            <person name="McDonald I.R."/>
            <person name="Stott M.B."/>
        </authorList>
    </citation>
    <scope>NUCLEOTIDE SEQUENCE [LARGE SCALE GENOMIC DNA]</scope>
    <source>
        <strain evidence="9">DSM 23976 / ICMP 18418 / T49</strain>
    </source>
</reference>
<dbReference type="InterPro" id="IPR034904">
    <property type="entry name" value="FSCA_dom_sf"/>
</dbReference>
<comment type="subunit">
    <text evidence="6">Homodimer.</text>
</comment>
<dbReference type="OrthoDB" id="9809679at2"/>
<dbReference type="GO" id="GO:0016226">
    <property type="term" value="P:iron-sulfur cluster assembly"/>
    <property type="evidence" value="ECO:0007669"/>
    <property type="project" value="InterPro"/>
</dbReference>
<dbReference type="HOGENOM" id="CLU_024839_0_0_0"/>
<dbReference type="RefSeq" id="WP_016482742.1">
    <property type="nucleotide sequence ID" value="NC_021487.1"/>
</dbReference>
<keyword evidence="6" id="KW-0378">Hydrolase</keyword>
<dbReference type="AlphaFoldDB" id="S0EY10"/>
<keyword evidence="1 6" id="KW-0479">Metal-binding</keyword>
<dbReference type="CDD" id="cd02037">
    <property type="entry name" value="Mrp_NBP35"/>
    <property type="match status" value="1"/>
</dbReference>
<feature type="domain" description="MIP18 family-like" evidence="7">
    <location>
        <begin position="6"/>
        <end position="76"/>
    </location>
</feature>
<sequence>MAEISKEQILEALRAVEDPDLHRDIVTLGFVKDVRVCGGNVALRIELTTPACPVKDMLKLQVEKQVRALPGVEQVNIEMTAQVRSRPNPGELIPKVRHVIAVASGKGGVGKSTVAANIAIALAKTGAKVGLLDADIYGPSLPTMMGVRQRPLMKETPAGPKIVPVQAHGVLVMSLGFLLEPDKAVVWRGPMVASAVRQMLGDVLWGEQDYLVVDLPPGTGDAPLSLAQLVPLSGVLVVMTPQLVAQEIANKSVAMFRMLSQNRERPIPILGVVENMSGGPFGSGGAEVAAKQLGVPFLGRIPLDAAICAGGDSGVPVVIGAPESEAACAFYKIASSLAAQVSILQYAQDIEAATGDRTDSQQSMTTET</sequence>
<dbReference type="InterPro" id="IPR044304">
    <property type="entry name" value="NUBPL-like"/>
</dbReference>
<dbReference type="FunFam" id="3.40.50.300:FF:001119">
    <property type="entry name" value="Iron-sulfur cluster carrier protein"/>
    <property type="match status" value="1"/>
</dbReference>
<dbReference type="FunCoup" id="S0EY10">
    <property type="interactions" value="352"/>
</dbReference>
<dbReference type="KEGG" id="ccz:CCALI_01386"/>
<evidence type="ECO:0000256" key="6">
    <source>
        <dbReference type="HAMAP-Rule" id="MF_02040"/>
    </source>
</evidence>
<accession>S0EY10</accession>
<dbReference type="GO" id="GO:0051539">
    <property type="term" value="F:4 iron, 4 sulfur cluster binding"/>
    <property type="evidence" value="ECO:0007669"/>
    <property type="project" value="TreeGrafter"/>
</dbReference>
<comment type="similarity">
    <text evidence="6">Belongs to the Mrp/NBP35 ATP-binding proteins family.</text>
</comment>
<evidence type="ECO:0000256" key="1">
    <source>
        <dbReference type="ARBA" id="ARBA00022723"/>
    </source>
</evidence>
<dbReference type="Proteomes" id="UP000014227">
    <property type="component" value="Chromosome I"/>
</dbReference>
<dbReference type="GO" id="GO:0140663">
    <property type="term" value="F:ATP-dependent FeS chaperone activity"/>
    <property type="evidence" value="ECO:0007669"/>
    <property type="project" value="InterPro"/>
</dbReference>
<dbReference type="InterPro" id="IPR033756">
    <property type="entry name" value="YlxH/NBP35"/>
</dbReference>
<evidence type="ECO:0000256" key="2">
    <source>
        <dbReference type="ARBA" id="ARBA00022741"/>
    </source>
</evidence>
<keyword evidence="2 6" id="KW-0547">Nucleotide-binding</keyword>
<keyword evidence="3 6" id="KW-0067">ATP-binding</keyword>
<dbReference type="Pfam" id="PF01883">
    <property type="entry name" value="FeS_assembly_P"/>
    <property type="match status" value="1"/>
</dbReference>
<evidence type="ECO:0000256" key="3">
    <source>
        <dbReference type="ARBA" id="ARBA00022840"/>
    </source>
</evidence>
<dbReference type="STRING" id="454171.CP488_02710"/>
<dbReference type="GO" id="GO:0005524">
    <property type="term" value="F:ATP binding"/>
    <property type="evidence" value="ECO:0007669"/>
    <property type="project" value="UniProtKB-UniRule"/>
</dbReference>
<dbReference type="SUPFAM" id="SSF117916">
    <property type="entry name" value="Fe-S cluster assembly (FSCA) domain-like"/>
    <property type="match status" value="1"/>
</dbReference>
<dbReference type="InterPro" id="IPR019591">
    <property type="entry name" value="Mrp/NBP35_ATP-bd"/>
</dbReference>
<comment type="function">
    <text evidence="6">Binds and transfers iron-sulfur (Fe-S) clusters to target apoproteins. Can hydrolyze ATP.</text>
</comment>
<dbReference type="PANTHER" id="PTHR42961:SF2">
    <property type="entry name" value="IRON-SULFUR PROTEIN NUBPL"/>
    <property type="match status" value="1"/>
</dbReference>
<name>S0EY10_CHTCT</name>
<organism evidence="8 9">
    <name type="scientific">Chthonomonas calidirosea (strain DSM 23976 / ICMP 18418 / T49)</name>
    <dbReference type="NCBI Taxonomy" id="1303518"/>
    <lineage>
        <taxon>Bacteria</taxon>
        <taxon>Bacillati</taxon>
        <taxon>Armatimonadota</taxon>
        <taxon>Chthonomonadia</taxon>
        <taxon>Chthonomonadales</taxon>
        <taxon>Chthonomonadaceae</taxon>
        <taxon>Chthonomonas</taxon>
    </lineage>
</organism>
<dbReference type="Gene3D" id="3.40.50.300">
    <property type="entry name" value="P-loop containing nucleotide triphosphate hydrolases"/>
    <property type="match status" value="1"/>
</dbReference>
<dbReference type="InParanoid" id="S0EY10"/>
<dbReference type="PANTHER" id="PTHR42961">
    <property type="entry name" value="IRON-SULFUR PROTEIN NUBPL"/>
    <property type="match status" value="1"/>
</dbReference>
<dbReference type="GO" id="GO:0016887">
    <property type="term" value="F:ATP hydrolysis activity"/>
    <property type="evidence" value="ECO:0007669"/>
    <property type="project" value="UniProtKB-UniRule"/>
</dbReference>
<dbReference type="EMBL" id="HF951689">
    <property type="protein sequence ID" value="CCW35203.1"/>
    <property type="molecule type" value="Genomic_DNA"/>
</dbReference>
<keyword evidence="4 6" id="KW-0408">Iron</keyword>
<feature type="binding site" evidence="6">
    <location>
        <begin position="105"/>
        <end position="112"/>
    </location>
    <ligand>
        <name>ATP</name>
        <dbReference type="ChEBI" id="CHEBI:30616"/>
    </ligand>
</feature>
<dbReference type="eggNOG" id="COG0489">
    <property type="taxonomic scope" value="Bacteria"/>
</dbReference>
<evidence type="ECO:0000259" key="7">
    <source>
        <dbReference type="Pfam" id="PF01883"/>
    </source>
</evidence>
<dbReference type="SUPFAM" id="SSF52540">
    <property type="entry name" value="P-loop containing nucleoside triphosphate hydrolases"/>
    <property type="match status" value="1"/>
</dbReference>
<dbReference type="PATRIC" id="fig|1303518.3.peg.1416"/>
<dbReference type="Pfam" id="PF10609">
    <property type="entry name" value="ParA"/>
    <property type="match status" value="1"/>
</dbReference>
<dbReference type="InterPro" id="IPR002744">
    <property type="entry name" value="MIP18-like"/>
</dbReference>
<dbReference type="GO" id="GO:0046872">
    <property type="term" value="F:metal ion binding"/>
    <property type="evidence" value="ECO:0007669"/>
    <property type="project" value="UniProtKB-KW"/>
</dbReference>
<evidence type="ECO:0000313" key="8">
    <source>
        <dbReference type="EMBL" id="CCW35203.1"/>
    </source>
</evidence>
<keyword evidence="5 6" id="KW-0411">Iron-sulfur</keyword>
<dbReference type="HAMAP" id="MF_02040">
    <property type="entry name" value="Mrp_NBP35"/>
    <property type="match status" value="1"/>
</dbReference>
<protein>
    <recommendedName>
        <fullName evidence="6">Iron-sulfur cluster carrier protein</fullName>
    </recommendedName>
</protein>
<evidence type="ECO:0000256" key="5">
    <source>
        <dbReference type="ARBA" id="ARBA00023014"/>
    </source>
</evidence>
<proteinExistence type="inferred from homology"/>
<keyword evidence="9" id="KW-1185">Reference proteome</keyword>
<evidence type="ECO:0000313" key="9">
    <source>
        <dbReference type="Proteomes" id="UP000014227"/>
    </source>
</evidence>
<dbReference type="InterPro" id="IPR027417">
    <property type="entry name" value="P-loop_NTPase"/>
</dbReference>
<gene>
    <name evidence="8" type="ORF">CCALI_01386</name>
</gene>
<evidence type="ECO:0000256" key="4">
    <source>
        <dbReference type="ARBA" id="ARBA00023004"/>
    </source>
</evidence>
<dbReference type="Gene3D" id="3.30.300.130">
    <property type="entry name" value="Fe-S cluster assembly (FSCA)"/>
    <property type="match status" value="1"/>
</dbReference>